<dbReference type="Gene3D" id="3.10.450.620">
    <property type="entry name" value="JHP933, nucleotidyltransferase-like core domain"/>
    <property type="match status" value="1"/>
</dbReference>
<proteinExistence type="predicted"/>
<dbReference type="EMBL" id="MGAF01000026">
    <property type="protein sequence ID" value="OGK40766.1"/>
    <property type="molecule type" value="Genomic_DNA"/>
</dbReference>
<protein>
    <recommendedName>
        <fullName evidence="3">Nucleotidyl transferase AbiEii/AbiGii toxin family protein</fullName>
    </recommendedName>
</protein>
<dbReference type="AlphaFoldDB" id="A0A1F7IBM8"/>
<accession>A0A1F7IBM8</accession>
<dbReference type="Proteomes" id="UP000179270">
    <property type="component" value="Unassembled WGS sequence"/>
</dbReference>
<dbReference type="Pfam" id="PF08843">
    <property type="entry name" value="AbiEii"/>
    <property type="match status" value="1"/>
</dbReference>
<name>A0A1F7IBM8_9BACT</name>
<organism evidence="1 2">
    <name type="scientific">Candidatus Roizmanbacteria bacterium RIFCSPLOWO2_01_FULL_35_13</name>
    <dbReference type="NCBI Taxonomy" id="1802055"/>
    <lineage>
        <taxon>Bacteria</taxon>
        <taxon>Candidatus Roizmaniibacteriota</taxon>
    </lineage>
</organism>
<comment type="caution">
    <text evidence="1">The sequence shown here is derived from an EMBL/GenBank/DDBJ whole genome shotgun (WGS) entry which is preliminary data.</text>
</comment>
<reference evidence="1 2" key="1">
    <citation type="journal article" date="2016" name="Nat. Commun.">
        <title>Thousands of microbial genomes shed light on interconnected biogeochemical processes in an aquifer system.</title>
        <authorList>
            <person name="Anantharaman K."/>
            <person name="Brown C.T."/>
            <person name="Hug L.A."/>
            <person name="Sharon I."/>
            <person name="Castelle C.J."/>
            <person name="Probst A.J."/>
            <person name="Thomas B.C."/>
            <person name="Singh A."/>
            <person name="Wilkins M.J."/>
            <person name="Karaoz U."/>
            <person name="Brodie E.L."/>
            <person name="Williams K.H."/>
            <person name="Hubbard S.S."/>
            <person name="Banfield J.F."/>
        </authorList>
    </citation>
    <scope>NUCLEOTIDE SEQUENCE [LARGE SCALE GENOMIC DNA]</scope>
</reference>
<evidence type="ECO:0008006" key="3">
    <source>
        <dbReference type="Google" id="ProtNLM"/>
    </source>
</evidence>
<dbReference type="STRING" id="1802055.A3A74_04065"/>
<sequence>MIDREFIRRLSVKWQTSETNVAREYLQHNFLRIFYQQKKSHQIFFKGGTALRLVFDSPRFSEDLDFSSLVTSVKTIEDLLGETLLQLSYQQISLDMTEAKSTSGGYLFYAKTILFDKEINLKLNFVIKKSAANQTETVKSIFMSPYSLVVLRTRELISEKVEAFLTRHKVRDYFDLYYVLRANLERNVILARRVEIIKVINSSKLNLGELKVFLPRTFLLLLKDLKNSLLRELR</sequence>
<dbReference type="InterPro" id="IPR014942">
    <property type="entry name" value="AbiEii"/>
</dbReference>
<gene>
    <name evidence="1" type="ORF">A3A74_04065</name>
</gene>
<evidence type="ECO:0000313" key="1">
    <source>
        <dbReference type="EMBL" id="OGK40766.1"/>
    </source>
</evidence>
<evidence type="ECO:0000313" key="2">
    <source>
        <dbReference type="Proteomes" id="UP000179270"/>
    </source>
</evidence>